<organism evidence="9 10">
    <name type="scientific">Dioscorea cayennensis subsp. rotundata</name>
    <name type="common">White Guinea yam</name>
    <name type="synonym">Dioscorea rotundata</name>
    <dbReference type="NCBI Taxonomy" id="55577"/>
    <lineage>
        <taxon>Eukaryota</taxon>
        <taxon>Viridiplantae</taxon>
        <taxon>Streptophyta</taxon>
        <taxon>Embryophyta</taxon>
        <taxon>Tracheophyta</taxon>
        <taxon>Spermatophyta</taxon>
        <taxon>Magnoliopsida</taxon>
        <taxon>Liliopsida</taxon>
        <taxon>Dioscoreales</taxon>
        <taxon>Dioscoreaceae</taxon>
        <taxon>Dioscorea</taxon>
    </lineage>
</organism>
<keyword evidence="3" id="KW-0963">Cytoplasm</keyword>
<comment type="similarity">
    <text evidence="2">Belongs to the MAP70 family.</text>
</comment>
<dbReference type="Pfam" id="PF07058">
    <property type="entry name" value="MAP70"/>
    <property type="match status" value="1"/>
</dbReference>
<feature type="compositionally biased region" description="Basic and acidic residues" evidence="8">
    <location>
        <begin position="456"/>
        <end position="476"/>
    </location>
</feature>
<feature type="compositionally biased region" description="Polar residues" evidence="8">
    <location>
        <begin position="370"/>
        <end position="383"/>
    </location>
</feature>
<evidence type="ECO:0000313" key="10">
    <source>
        <dbReference type="RefSeq" id="XP_039145002.1"/>
    </source>
</evidence>
<evidence type="ECO:0000256" key="8">
    <source>
        <dbReference type="SAM" id="MobiDB-lite"/>
    </source>
</evidence>
<protein>
    <submittedName>
        <fullName evidence="10">Microtubule-associated protein 70-2-like</fullName>
    </submittedName>
</protein>
<dbReference type="AlphaFoldDB" id="A0AB40D2V1"/>
<dbReference type="PANTHER" id="PTHR31246">
    <property type="entry name" value="MICROTUBULE-ASSOCIATED PROTEIN 70-2"/>
    <property type="match status" value="1"/>
</dbReference>
<evidence type="ECO:0000256" key="3">
    <source>
        <dbReference type="ARBA" id="ARBA00022490"/>
    </source>
</evidence>
<name>A0AB40D2V1_DIOCR</name>
<evidence type="ECO:0000256" key="4">
    <source>
        <dbReference type="ARBA" id="ARBA00022701"/>
    </source>
</evidence>
<evidence type="ECO:0000256" key="5">
    <source>
        <dbReference type="ARBA" id="ARBA00023054"/>
    </source>
</evidence>
<evidence type="ECO:0000256" key="6">
    <source>
        <dbReference type="ARBA" id="ARBA00023212"/>
    </source>
</evidence>
<feature type="coiled-coil region" evidence="7">
    <location>
        <begin position="47"/>
        <end position="116"/>
    </location>
</feature>
<dbReference type="InterPro" id="IPR009768">
    <property type="entry name" value="MAP70"/>
</dbReference>
<dbReference type="GO" id="GO:0007010">
    <property type="term" value="P:cytoskeleton organization"/>
    <property type="evidence" value="ECO:0007669"/>
    <property type="project" value="InterPro"/>
</dbReference>
<dbReference type="GO" id="GO:0005874">
    <property type="term" value="C:microtubule"/>
    <property type="evidence" value="ECO:0007669"/>
    <property type="project" value="UniProtKB-KW"/>
</dbReference>
<dbReference type="Proteomes" id="UP001515500">
    <property type="component" value="Chromosome 18"/>
</dbReference>
<feature type="region of interest" description="Disordered" evidence="8">
    <location>
        <begin position="370"/>
        <end position="389"/>
    </location>
</feature>
<gene>
    <name evidence="10" type="primary">LOC120282292</name>
</gene>
<feature type="region of interest" description="Disordered" evidence="8">
    <location>
        <begin position="456"/>
        <end position="480"/>
    </location>
</feature>
<feature type="compositionally biased region" description="Basic and acidic residues" evidence="8">
    <location>
        <begin position="552"/>
        <end position="565"/>
    </location>
</feature>
<feature type="region of interest" description="Disordered" evidence="8">
    <location>
        <begin position="552"/>
        <end position="595"/>
    </location>
</feature>
<dbReference type="GO" id="GO:0008017">
    <property type="term" value="F:microtubule binding"/>
    <property type="evidence" value="ECO:0007669"/>
    <property type="project" value="InterPro"/>
</dbReference>
<evidence type="ECO:0000256" key="7">
    <source>
        <dbReference type="SAM" id="Coils"/>
    </source>
</evidence>
<evidence type="ECO:0000256" key="2">
    <source>
        <dbReference type="ARBA" id="ARBA00008825"/>
    </source>
</evidence>
<keyword evidence="6" id="KW-0206">Cytoskeleton</keyword>
<keyword evidence="4" id="KW-0493">Microtubule</keyword>
<keyword evidence="5 7" id="KW-0175">Coiled coil</keyword>
<keyword evidence="9" id="KW-1185">Reference proteome</keyword>
<dbReference type="PANTHER" id="PTHR31246:SF17">
    <property type="entry name" value="MICROTUBULE-ASSOCIATED PROTEIN 70-2"/>
    <property type="match status" value="1"/>
</dbReference>
<sequence length="595" mass="66433">MADPFSDGPALTAVRSASRRRTSVRSSLDADDFINLLHGSDPVKVELNRLENEVRDKDRELGEAQAEIKALKLSERAREKAVEELTEELAKVDEKLKLTESLLESKNLEIKRINDEKKASMAAQFAAEATLRRVHAAQKDDDMPPIEAILAPLEADLKLARQEIANLQNDNRALDRLTKSKEAALLDAEKSVQIALAKASMVDDLLNKNQELMKQVEICQEENKILDKLHRQKVAEVEKLGQTVRELEEAVLAGGAAANAVRDYQRKVQEMNDEMKILDRELARAKVTANRVAVVVANEWKDANEKVMPVRQWLEERRFMQGEMQQLRDKLSVAERTARSEAQLKEKYQLRLKVLEEGLRMSYGTNRVNVEGRSVSNGPSRRQSLGGAESISKLSCNGILSRRSPSFQLRSSSSGTSTILKHAKGSSKSFDGGSRSLAGSRMALNGIGYSLDESFDETRDVEPNSNHKETPDEKTNECPSVDSNDCVSGLLYDMLQKEVITLRKACLEKDQSLKDKDDAIEMLAKKVDTLNKAMDVEAKKMRREVAAMEKEVTAMRGEKGQEGRTKKLVNTKGSVTTQLPTGRNATRNGTARNYQ</sequence>
<feature type="coiled-coil region" evidence="7">
    <location>
        <begin position="150"/>
        <end position="177"/>
    </location>
</feature>
<feature type="compositionally biased region" description="Polar residues" evidence="8">
    <location>
        <begin position="571"/>
        <end position="595"/>
    </location>
</feature>
<comment type="subcellular location">
    <subcellularLocation>
        <location evidence="1">Cytoplasm</location>
        <location evidence="1">Cytoskeleton</location>
    </subcellularLocation>
</comment>
<feature type="coiled-coil region" evidence="7">
    <location>
        <begin position="202"/>
        <end position="337"/>
    </location>
</feature>
<accession>A0AB40D2V1</accession>
<evidence type="ECO:0000313" key="9">
    <source>
        <dbReference type="Proteomes" id="UP001515500"/>
    </source>
</evidence>
<proteinExistence type="inferred from homology"/>
<evidence type="ECO:0000256" key="1">
    <source>
        <dbReference type="ARBA" id="ARBA00004245"/>
    </source>
</evidence>
<reference evidence="10" key="1">
    <citation type="submission" date="2025-08" db="UniProtKB">
        <authorList>
            <consortium name="RefSeq"/>
        </authorList>
    </citation>
    <scope>IDENTIFICATION</scope>
</reference>
<dbReference type="GeneID" id="120282292"/>
<dbReference type="RefSeq" id="XP_039145002.1">
    <property type="nucleotide sequence ID" value="XM_039289068.1"/>
</dbReference>
<feature type="region of interest" description="Disordered" evidence="8">
    <location>
        <begin position="406"/>
        <end position="434"/>
    </location>
</feature>